<keyword evidence="3" id="KW-1185">Reference proteome</keyword>
<organism evidence="2 3">
    <name type="scientific">Kingdonia uniflora</name>
    <dbReference type="NCBI Taxonomy" id="39325"/>
    <lineage>
        <taxon>Eukaryota</taxon>
        <taxon>Viridiplantae</taxon>
        <taxon>Streptophyta</taxon>
        <taxon>Embryophyta</taxon>
        <taxon>Tracheophyta</taxon>
        <taxon>Spermatophyta</taxon>
        <taxon>Magnoliopsida</taxon>
        <taxon>Ranunculales</taxon>
        <taxon>Circaeasteraceae</taxon>
        <taxon>Kingdonia</taxon>
    </lineage>
</organism>
<evidence type="ECO:0000256" key="1">
    <source>
        <dbReference type="SAM" id="MobiDB-lite"/>
    </source>
</evidence>
<accession>A0A7J7PD53</accession>
<evidence type="ECO:0000313" key="2">
    <source>
        <dbReference type="EMBL" id="KAF6177132.1"/>
    </source>
</evidence>
<gene>
    <name evidence="2" type="ORF">GIB67_005120</name>
</gene>
<name>A0A7J7PD53_9MAGN</name>
<dbReference type="OrthoDB" id="1928976at2759"/>
<reference evidence="2 3" key="1">
    <citation type="journal article" date="2020" name="IScience">
        <title>Genome Sequencing of the Endangered Kingdonia uniflora (Circaeasteraceae, Ranunculales) Reveals Potential Mechanisms of Evolutionary Specialization.</title>
        <authorList>
            <person name="Sun Y."/>
            <person name="Deng T."/>
            <person name="Zhang A."/>
            <person name="Moore M.J."/>
            <person name="Landis J.B."/>
            <person name="Lin N."/>
            <person name="Zhang H."/>
            <person name="Zhang X."/>
            <person name="Huang J."/>
            <person name="Zhang X."/>
            <person name="Sun H."/>
            <person name="Wang H."/>
        </authorList>
    </citation>
    <scope>NUCLEOTIDE SEQUENCE [LARGE SCALE GENOMIC DNA]</scope>
    <source>
        <strain evidence="2">TB1705</strain>
        <tissue evidence="2">Leaf</tissue>
    </source>
</reference>
<protein>
    <submittedName>
        <fullName evidence="2">Uncharacterized protein</fullName>
    </submittedName>
</protein>
<dbReference type="EMBL" id="JACGCM010000003">
    <property type="protein sequence ID" value="KAF6177132.1"/>
    <property type="molecule type" value="Genomic_DNA"/>
</dbReference>
<evidence type="ECO:0000313" key="3">
    <source>
        <dbReference type="Proteomes" id="UP000541444"/>
    </source>
</evidence>
<feature type="region of interest" description="Disordered" evidence="1">
    <location>
        <begin position="1"/>
        <end position="23"/>
    </location>
</feature>
<sequence>MLNVDFNDQCASSDGEDRQRSNIGGDRLQIGRHFLGKMDARCIHCSALHWLDEKLYHSSILNLRFGKYCFHGKIRLPTLDLLPTELQALNDGNGILSRSFRNYLREYNIANALTSLGVHMDDRLVQG</sequence>
<dbReference type="Proteomes" id="UP000541444">
    <property type="component" value="Unassembled WGS sequence"/>
</dbReference>
<comment type="caution">
    <text evidence="2">The sequence shown here is derived from an EMBL/GenBank/DDBJ whole genome shotgun (WGS) entry which is preliminary data.</text>
</comment>
<proteinExistence type="predicted"/>
<dbReference type="AlphaFoldDB" id="A0A7J7PD53"/>